<dbReference type="Proteomes" id="UP000308600">
    <property type="component" value="Unassembled WGS sequence"/>
</dbReference>
<proteinExistence type="predicted"/>
<organism evidence="1 2">
    <name type="scientific">Pluteus cervinus</name>
    <dbReference type="NCBI Taxonomy" id="181527"/>
    <lineage>
        <taxon>Eukaryota</taxon>
        <taxon>Fungi</taxon>
        <taxon>Dikarya</taxon>
        <taxon>Basidiomycota</taxon>
        <taxon>Agaricomycotina</taxon>
        <taxon>Agaricomycetes</taxon>
        <taxon>Agaricomycetidae</taxon>
        <taxon>Agaricales</taxon>
        <taxon>Pluteineae</taxon>
        <taxon>Pluteaceae</taxon>
        <taxon>Pluteus</taxon>
    </lineage>
</organism>
<accession>A0ACD3BAY3</accession>
<keyword evidence="2" id="KW-1185">Reference proteome</keyword>
<sequence>MDVDKQPLADASRSANNILTAEPHADPVTLSAKLDRDRVSPPGVREPPPPAHETKPRGPHEDVTSSKPQFSDGPYRPPPQPQDPPSRPDSTALLLQPNHTPVQNMARDDIPQLPGPHPRSTQPSARTSPVPQPDSGVPSGPSTAGERALDVSDALNYLDDVKMQFQDQPDVYNHFLDIMKEFKSELYVLFYPFCPFFSCKGMSSCFS</sequence>
<evidence type="ECO:0000313" key="1">
    <source>
        <dbReference type="EMBL" id="TFK75488.1"/>
    </source>
</evidence>
<reference evidence="1 2" key="1">
    <citation type="journal article" date="2019" name="Nat. Ecol. Evol.">
        <title>Megaphylogeny resolves global patterns of mushroom evolution.</title>
        <authorList>
            <person name="Varga T."/>
            <person name="Krizsan K."/>
            <person name="Foldi C."/>
            <person name="Dima B."/>
            <person name="Sanchez-Garcia M."/>
            <person name="Sanchez-Ramirez S."/>
            <person name="Szollosi G.J."/>
            <person name="Szarkandi J.G."/>
            <person name="Papp V."/>
            <person name="Albert L."/>
            <person name="Andreopoulos W."/>
            <person name="Angelini C."/>
            <person name="Antonin V."/>
            <person name="Barry K.W."/>
            <person name="Bougher N.L."/>
            <person name="Buchanan P."/>
            <person name="Buyck B."/>
            <person name="Bense V."/>
            <person name="Catcheside P."/>
            <person name="Chovatia M."/>
            <person name="Cooper J."/>
            <person name="Damon W."/>
            <person name="Desjardin D."/>
            <person name="Finy P."/>
            <person name="Geml J."/>
            <person name="Haridas S."/>
            <person name="Hughes K."/>
            <person name="Justo A."/>
            <person name="Karasinski D."/>
            <person name="Kautmanova I."/>
            <person name="Kiss B."/>
            <person name="Kocsube S."/>
            <person name="Kotiranta H."/>
            <person name="LaButti K.M."/>
            <person name="Lechner B.E."/>
            <person name="Liimatainen K."/>
            <person name="Lipzen A."/>
            <person name="Lukacs Z."/>
            <person name="Mihaltcheva S."/>
            <person name="Morgado L.N."/>
            <person name="Niskanen T."/>
            <person name="Noordeloos M.E."/>
            <person name="Ohm R.A."/>
            <person name="Ortiz-Santana B."/>
            <person name="Ovrebo C."/>
            <person name="Racz N."/>
            <person name="Riley R."/>
            <person name="Savchenko A."/>
            <person name="Shiryaev A."/>
            <person name="Soop K."/>
            <person name="Spirin V."/>
            <person name="Szebenyi C."/>
            <person name="Tomsovsky M."/>
            <person name="Tulloss R.E."/>
            <person name="Uehling J."/>
            <person name="Grigoriev I.V."/>
            <person name="Vagvolgyi C."/>
            <person name="Papp T."/>
            <person name="Martin F.M."/>
            <person name="Miettinen O."/>
            <person name="Hibbett D.S."/>
            <person name="Nagy L.G."/>
        </authorList>
    </citation>
    <scope>NUCLEOTIDE SEQUENCE [LARGE SCALE GENOMIC DNA]</scope>
    <source>
        <strain evidence="1 2">NL-1719</strain>
    </source>
</reference>
<evidence type="ECO:0000313" key="2">
    <source>
        <dbReference type="Proteomes" id="UP000308600"/>
    </source>
</evidence>
<dbReference type="EMBL" id="ML208262">
    <property type="protein sequence ID" value="TFK75488.1"/>
    <property type="molecule type" value="Genomic_DNA"/>
</dbReference>
<name>A0ACD3BAY3_9AGAR</name>
<protein>
    <submittedName>
        <fullName evidence="1">Uncharacterized protein</fullName>
    </submittedName>
</protein>
<gene>
    <name evidence="1" type="ORF">BDN72DRAFT_440813</name>
</gene>